<evidence type="ECO:0000313" key="1">
    <source>
        <dbReference type="EMBL" id="TCG04495.1"/>
    </source>
</evidence>
<dbReference type="Proteomes" id="UP000294200">
    <property type="component" value="Unassembled WGS sequence"/>
</dbReference>
<evidence type="ECO:0000313" key="2">
    <source>
        <dbReference type="Proteomes" id="UP000294200"/>
    </source>
</evidence>
<comment type="caution">
    <text evidence="1">The sequence shown here is derived from an EMBL/GenBank/DDBJ whole genome shotgun (WGS) entry which is preliminary data.</text>
</comment>
<sequence length="182" mass="20089">MQGQRDAGVQAMGDLVDDLRTWALAHFAQHKVLLSVVVTTLEQNTMLMSYLESTLEFTKGMQGRPGPFPHGPVLHTHDAFFTEGPDAAEYLNSMREGLATPGVGYYFQYPPFDPAKAGVHHVLFDLEEKTISLRRGGVAMTAMLRADPETGMLIGKCGNALLSLSWRKVDYVAVHVPKDWSV</sequence>
<gene>
    <name evidence="1" type="ORF">BZM27_40470</name>
</gene>
<dbReference type="AlphaFoldDB" id="A0A4R0X7M6"/>
<keyword evidence="2" id="KW-1185">Reference proteome</keyword>
<organism evidence="1 2">
    <name type="scientific">Paraburkholderia steynii</name>
    <dbReference type="NCBI Taxonomy" id="1245441"/>
    <lineage>
        <taxon>Bacteria</taxon>
        <taxon>Pseudomonadati</taxon>
        <taxon>Pseudomonadota</taxon>
        <taxon>Betaproteobacteria</taxon>
        <taxon>Burkholderiales</taxon>
        <taxon>Burkholderiaceae</taxon>
        <taxon>Paraburkholderia</taxon>
    </lineage>
</organism>
<protein>
    <submittedName>
        <fullName evidence="1">Uncharacterized protein</fullName>
    </submittedName>
</protein>
<name>A0A4R0X7M6_9BURK</name>
<reference evidence="1 2" key="1">
    <citation type="submission" date="2017-02" db="EMBL/GenBank/DDBJ databases">
        <title>Paraburkholderia sophoroidis sp. nov. and Paraburkholderia steynii sp. nov. rhizobial symbionts of the fynbos legume Hypocalyptus sophoroides.</title>
        <authorList>
            <person name="Steenkamp E.T."/>
            <person name="Beukes C.W."/>
            <person name="Van Zyl E."/>
            <person name="Avontuur J."/>
            <person name="Chan W.Y."/>
            <person name="Hassen A."/>
            <person name="Palmer M."/>
            <person name="Mthombeni L."/>
            <person name="Phalane F."/>
            <person name="Sereme K."/>
            <person name="Venter S.N."/>
        </authorList>
    </citation>
    <scope>NUCLEOTIDE SEQUENCE [LARGE SCALE GENOMIC DNA]</scope>
    <source>
        <strain evidence="1 2">HC1.1ba</strain>
    </source>
</reference>
<proteinExistence type="predicted"/>
<accession>A0A4R0X7M6</accession>
<dbReference type="EMBL" id="MWML01000246">
    <property type="protein sequence ID" value="TCG04495.1"/>
    <property type="molecule type" value="Genomic_DNA"/>
</dbReference>